<accession>A0AAV4S6T4</accession>
<dbReference type="AlphaFoldDB" id="A0AAV4S6T4"/>
<comment type="caution">
    <text evidence="2">The sequence shown here is derived from an EMBL/GenBank/DDBJ whole genome shotgun (WGS) entry which is preliminary data.</text>
</comment>
<sequence>MRGHPIESDFTPLHNIDPNDDGCLATGDRNLSELSPRPPNCAAPNRSQIRDGLSGRNGSEESRTIVCLPLRRPPPKHSSAYKCTWDHRKEHLTREIVHLATSLIY</sequence>
<protein>
    <submittedName>
        <fullName evidence="2">Uncharacterized protein</fullName>
    </submittedName>
</protein>
<gene>
    <name evidence="2" type="ORF">CDAR_206581</name>
</gene>
<name>A0AAV4S6T4_9ARAC</name>
<reference evidence="2 3" key="1">
    <citation type="submission" date="2021-06" db="EMBL/GenBank/DDBJ databases">
        <title>Caerostris darwini draft genome.</title>
        <authorList>
            <person name="Kono N."/>
            <person name="Arakawa K."/>
        </authorList>
    </citation>
    <scope>NUCLEOTIDE SEQUENCE [LARGE SCALE GENOMIC DNA]</scope>
</reference>
<organism evidence="2 3">
    <name type="scientific">Caerostris darwini</name>
    <dbReference type="NCBI Taxonomy" id="1538125"/>
    <lineage>
        <taxon>Eukaryota</taxon>
        <taxon>Metazoa</taxon>
        <taxon>Ecdysozoa</taxon>
        <taxon>Arthropoda</taxon>
        <taxon>Chelicerata</taxon>
        <taxon>Arachnida</taxon>
        <taxon>Araneae</taxon>
        <taxon>Araneomorphae</taxon>
        <taxon>Entelegynae</taxon>
        <taxon>Araneoidea</taxon>
        <taxon>Araneidae</taxon>
        <taxon>Caerostris</taxon>
    </lineage>
</organism>
<evidence type="ECO:0000256" key="1">
    <source>
        <dbReference type="SAM" id="MobiDB-lite"/>
    </source>
</evidence>
<keyword evidence="3" id="KW-1185">Reference proteome</keyword>
<proteinExistence type="predicted"/>
<dbReference type="EMBL" id="BPLQ01007290">
    <property type="protein sequence ID" value="GIY29227.1"/>
    <property type="molecule type" value="Genomic_DNA"/>
</dbReference>
<feature type="region of interest" description="Disordered" evidence="1">
    <location>
        <begin position="1"/>
        <end position="60"/>
    </location>
</feature>
<evidence type="ECO:0000313" key="2">
    <source>
        <dbReference type="EMBL" id="GIY29227.1"/>
    </source>
</evidence>
<dbReference type="Proteomes" id="UP001054837">
    <property type="component" value="Unassembled WGS sequence"/>
</dbReference>
<evidence type="ECO:0000313" key="3">
    <source>
        <dbReference type="Proteomes" id="UP001054837"/>
    </source>
</evidence>